<dbReference type="InterPro" id="IPR001279">
    <property type="entry name" value="Metallo-B-lactamas"/>
</dbReference>
<evidence type="ECO:0000313" key="2">
    <source>
        <dbReference type="EMBL" id="KWX00097.1"/>
    </source>
</evidence>
<dbReference type="STRING" id="1469144.LI90_2986"/>
<reference evidence="3" key="3">
    <citation type="submission" date="2015-04" db="EMBL/GenBank/DDBJ databases">
        <title>Physiological reanalysis, assessment of diazotrophy, and genome sequences of multiple isolates of Streptomyces thermoautotrophicus.</title>
        <authorList>
            <person name="MacKellar D.C."/>
            <person name="Lieber L."/>
            <person name="Norman J."/>
            <person name="Bolger A."/>
            <person name="Tobin C."/>
            <person name="Murray J.W."/>
            <person name="Woodward J."/>
            <person name="Friesen M."/>
            <person name="Prell J."/>
        </authorList>
    </citation>
    <scope>NUCLEOTIDE SEQUENCE [LARGE SCALE GENOMIC DNA]</scope>
    <source>
        <strain evidence="3">H1</strain>
    </source>
</reference>
<evidence type="ECO:0000313" key="3">
    <source>
        <dbReference type="EMBL" id="KWX01951.1"/>
    </source>
</evidence>
<dbReference type="Gene3D" id="3.60.15.10">
    <property type="entry name" value="Ribonuclease Z/Hydroxyacylglutathione hydrolase-like"/>
    <property type="match status" value="1"/>
</dbReference>
<dbReference type="Proteomes" id="UP000070188">
    <property type="component" value="Unassembled WGS sequence"/>
</dbReference>
<dbReference type="SMART" id="SM00849">
    <property type="entry name" value="Lactamase_B"/>
    <property type="match status" value="1"/>
</dbReference>
<gene>
    <name evidence="3" type="ORF">LI90_2986</name>
    <name evidence="2" type="ORF">TH66_14295</name>
</gene>
<dbReference type="PATRIC" id="fig|1469144.10.peg.3220"/>
<dbReference type="CDD" id="cd16282">
    <property type="entry name" value="metallo-hydrolase-like_MBL-fold"/>
    <property type="match status" value="1"/>
</dbReference>
<protein>
    <recommendedName>
        <fullName evidence="1">Metallo-beta-lactamase domain-containing protein</fullName>
    </recommendedName>
</protein>
<reference evidence="4" key="2">
    <citation type="submission" date="2015-04" db="EMBL/GenBank/DDBJ databases">
        <title>Physiological reanalysis, assessment of diazotrophy, and genome sequences of multiple isolates of Streptomyces thermoautotrophicus.</title>
        <authorList>
            <person name="MacKellar D.C."/>
            <person name="Lieber L."/>
            <person name="Norman J."/>
            <person name="Bolger A."/>
            <person name="Tobin C."/>
            <person name="Murray J.W."/>
            <person name="Chang R."/>
            <person name="Ford T."/>
            <person name="Nguyen P.Q."/>
            <person name="Woodward J."/>
            <person name="Permingeat H."/>
            <person name="Joshi N.S."/>
            <person name="Silver P.A."/>
            <person name="Usadel B."/>
            <person name="Rutherford A.W."/>
            <person name="Friesen M."/>
            <person name="Prell J."/>
        </authorList>
    </citation>
    <scope>NUCLEOTIDE SEQUENCE [LARGE SCALE GENOMIC DNA]</scope>
    <source>
        <strain evidence="4">H1</strain>
    </source>
</reference>
<reference evidence="2 5" key="1">
    <citation type="submission" date="2015-02" db="EMBL/GenBank/DDBJ databases">
        <title>Physiological reanalysis, assessment of diazotrophy, and genome sequences of multiple isolates of Streptomyces thermoautotrophicus.</title>
        <authorList>
            <person name="MacKellar D.C."/>
            <person name="Lieber L."/>
            <person name="Norman J."/>
            <person name="Bolger A."/>
            <person name="Tobin C."/>
            <person name="Murray J.W."/>
            <person name="Prell J."/>
        </authorList>
    </citation>
    <scope>NUCLEOTIDE SEQUENCE [LARGE SCALE GENOMIC DNA]</scope>
    <source>
        <strain evidence="2 5">UBT1</strain>
    </source>
</reference>
<dbReference type="AlphaFoldDB" id="A0A132MQE8"/>
<dbReference type="Pfam" id="PF00753">
    <property type="entry name" value="Lactamase_B"/>
    <property type="match status" value="1"/>
</dbReference>
<sequence length="272" mass="29579">MSWDEVGDRCYRRRYESLDLNVGVVLGAAGALLIDTRSGYREAAELRADLRALGVTEPRWVVNTHGHYDHCFGNARFRAAELWGQRGLPPYLDRYAARMRAELAAQGPDWAAEMAGLEIVPPGHLVADRAELDLGDRVVELRFLGRGHTDHDLVVLVPDASVVYAGDLVEESAPPAYGDDSYPLDWPATDAALLALVGADATVVPGHGDVVGRDFVVTQHARLRAVAEQIRGLHAAGVPLADALAAGDWPYPPEALRHAVARGYAQLDARRR</sequence>
<feature type="domain" description="Metallo-beta-lactamase" evidence="1">
    <location>
        <begin position="19"/>
        <end position="207"/>
    </location>
</feature>
<dbReference type="SUPFAM" id="SSF56281">
    <property type="entry name" value="Metallo-hydrolase/oxidoreductase"/>
    <property type="match status" value="1"/>
</dbReference>
<evidence type="ECO:0000259" key="1">
    <source>
        <dbReference type="SMART" id="SM00849"/>
    </source>
</evidence>
<dbReference type="PANTHER" id="PTHR42951:SF4">
    <property type="entry name" value="ACYL-COENZYME A THIOESTERASE MBLAC2"/>
    <property type="match status" value="1"/>
</dbReference>
<dbReference type="RefSeq" id="WP_066888732.1">
    <property type="nucleotide sequence ID" value="NZ_CP171739.1"/>
</dbReference>
<dbReference type="Proteomes" id="UP000070659">
    <property type="component" value="Unassembled WGS sequence"/>
</dbReference>
<keyword evidence="4" id="KW-1185">Reference proteome</keyword>
<dbReference type="EMBL" id="LAXD01000001">
    <property type="protein sequence ID" value="KWX01951.1"/>
    <property type="molecule type" value="Genomic_DNA"/>
</dbReference>
<dbReference type="EMBL" id="JYIJ01000018">
    <property type="protein sequence ID" value="KWX00097.1"/>
    <property type="molecule type" value="Genomic_DNA"/>
</dbReference>
<evidence type="ECO:0000313" key="5">
    <source>
        <dbReference type="Proteomes" id="UP000070659"/>
    </source>
</evidence>
<dbReference type="InterPro" id="IPR036866">
    <property type="entry name" value="RibonucZ/Hydroxyglut_hydro"/>
</dbReference>
<dbReference type="InterPro" id="IPR050855">
    <property type="entry name" value="NDM-1-like"/>
</dbReference>
<dbReference type="OrthoDB" id="2273115at2"/>
<organism evidence="2 5">
    <name type="scientific">Carbonactinospora thermoautotrophica</name>
    <dbReference type="NCBI Taxonomy" id="1469144"/>
    <lineage>
        <taxon>Bacteria</taxon>
        <taxon>Bacillati</taxon>
        <taxon>Actinomycetota</taxon>
        <taxon>Actinomycetes</taxon>
        <taxon>Kitasatosporales</taxon>
        <taxon>Carbonactinosporaceae</taxon>
        <taxon>Carbonactinospora</taxon>
    </lineage>
</organism>
<name>A0A132MQE8_9ACTN</name>
<evidence type="ECO:0000313" key="4">
    <source>
        <dbReference type="Proteomes" id="UP000070188"/>
    </source>
</evidence>
<comment type="caution">
    <text evidence="2">The sequence shown here is derived from an EMBL/GenBank/DDBJ whole genome shotgun (WGS) entry which is preliminary data.</text>
</comment>
<dbReference type="PANTHER" id="PTHR42951">
    <property type="entry name" value="METALLO-BETA-LACTAMASE DOMAIN-CONTAINING"/>
    <property type="match status" value="1"/>
</dbReference>
<proteinExistence type="predicted"/>
<accession>A0A132MQE8</accession>